<dbReference type="Proteomes" id="UP001159363">
    <property type="component" value="Chromosome 1"/>
</dbReference>
<organism evidence="1 2">
    <name type="scientific">Dryococelus australis</name>
    <dbReference type="NCBI Taxonomy" id="614101"/>
    <lineage>
        <taxon>Eukaryota</taxon>
        <taxon>Metazoa</taxon>
        <taxon>Ecdysozoa</taxon>
        <taxon>Arthropoda</taxon>
        <taxon>Hexapoda</taxon>
        <taxon>Insecta</taxon>
        <taxon>Pterygota</taxon>
        <taxon>Neoptera</taxon>
        <taxon>Polyneoptera</taxon>
        <taxon>Phasmatodea</taxon>
        <taxon>Verophasmatodea</taxon>
        <taxon>Anareolatae</taxon>
        <taxon>Phasmatidae</taxon>
        <taxon>Eurycanthinae</taxon>
        <taxon>Dryococelus</taxon>
    </lineage>
</organism>
<reference evidence="1 2" key="1">
    <citation type="submission" date="2023-02" db="EMBL/GenBank/DDBJ databases">
        <title>LHISI_Scaffold_Assembly.</title>
        <authorList>
            <person name="Stuart O.P."/>
            <person name="Cleave R."/>
            <person name="Magrath M.J.L."/>
            <person name="Mikheyev A.S."/>
        </authorList>
    </citation>
    <scope>NUCLEOTIDE SEQUENCE [LARGE SCALE GENOMIC DNA]</scope>
    <source>
        <strain evidence="1">Daus_M_001</strain>
        <tissue evidence="1">Leg muscle</tissue>
    </source>
</reference>
<dbReference type="EMBL" id="JARBHB010000001">
    <property type="protein sequence ID" value="KAJ8895702.1"/>
    <property type="molecule type" value="Genomic_DNA"/>
</dbReference>
<proteinExistence type="predicted"/>
<accession>A0ABQ9IGV7</accession>
<comment type="caution">
    <text evidence="1">The sequence shown here is derived from an EMBL/GenBank/DDBJ whole genome shotgun (WGS) entry which is preliminary data.</text>
</comment>
<protein>
    <submittedName>
        <fullName evidence="1">Uncharacterized protein</fullName>
    </submittedName>
</protein>
<evidence type="ECO:0000313" key="2">
    <source>
        <dbReference type="Proteomes" id="UP001159363"/>
    </source>
</evidence>
<keyword evidence="2" id="KW-1185">Reference proteome</keyword>
<gene>
    <name evidence="1" type="ORF">PR048_001038</name>
</gene>
<evidence type="ECO:0000313" key="1">
    <source>
        <dbReference type="EMBL" id="KAJ8895702.1"/>
    </source>
</evidence>
<name>A0ABQ9IGV7_9NEOP</name>
<sequence>MVDYTRTCIRNKVNISQSVTCVIKIFQTEFNISSYCPRKDQSIFSRHIEAAKSNGNVTVCCYDLNAVLRTPCGNISRLYYKWHLSYYR</sequence>